<name>A0A0U5K544_9BACT</name>
<accession>A0A0U5K544</accession>
<sequence>MMYPVGAFQSFSLSEGEKSRFINLSHSSSIFQHNYTMRIGNTLFLIDQKIESAIRGLFGASPLDDLTSSGLGSPIALKLKGTKHLTSQIVDNILLFFRRGSIERQKGDLEQRESLLLLVKACKRYDFLLLNSYLSDLIWHGIDNPFSETKFLGPFEKLELAALRQEPDMFSKLLDQYLETKGESSYEIARGEFFNRNFKKLLEESSFGESENAIADENEDAWDQSEIARVMIPFEVESFEKIASSLKARNHELYEHIVQAYAKAHQYCLDDLIHRVTDMPLKWDMIAHIPSLDIRMLWFLQLDAKASDENIESAIVRPLMAQGRFEEALKWAKKVGNQQLIMHAAGAASAVGGYLELSNDLVEVKIERVVNSQSCLNETTLIGFIQDRVGELVTKTSEITGIFARRRLVQEFHESVETYLMETNQQGWTQPLLVCAIQHYIQMVAEMLVEESMEETQTKCAITDYGKQLHPAMMEDLQIIKALIKTVKDYLDKAFGTGQLLSILEDQCECLSESRVAEALIVHVRHLFQKRFSLREDFIVQEISNYLQPYFFKSDAPLGSKPFIERLEEKLSEARLGGELSVQEILLAKEIYIRKGLEVANYRYCHLGVHKLDPYETKNVADLRELKEALQIALRADFSENYLLRLSMDQRRSFEGPILMREVFVQAINSKFKAQSI</sequence>
<reference evidence="2" key="1">
    <citation type="submission" date="2015-09" db="EMBL/GenBank/DDBJ databases">
        <authorList>
            <person name="Bertelli C."/>
        </authorList>
    </citation>
    <scope>NUCLEOTIDE SEQUENCE [LARGE SCALE GENOMIC DNA]</scope>
    <source>
        <strain evidence="2">KNic</strain>
    </source>
</reference>
<organism evidence="1 2">
    <name type="scientific">Candidatus Protochlamydia naegleriophila</name>
    <dbReference type="NCBI Taxonomy" id="389348"/>
    <lineage>
        <taxon>Bacteria</taxon>
        <taxon>Pseudomonadati</taxon>
        <taxon>Chlamydiota</taxon>
        <taxon>Chlamydiia</taxon>
        <taxon>Parachlamydiales</taxon>
        <taxon>Parachlamydiaceae</taxon>
        <taxon>Candidatus Protochlamydia</taxon>
    </lineage>
</organism>
<evidence type="ECO:0000313" key="2">
    <source>
        <dbReference type="Proteomes" id="UP000069902"/>
    </source>
</evidence>
<dbReference type="RefSeq" id="WP_158021756.1">
    <property type="nucleotide sequence ID" value="NZ_LN879502.1"/>
</dbReference>
<dbReference type="InParanoid" id="A0A0U5K544"/>
<dbReference type="PATRIC" id="fig|389348.3.peg.1811"/>
<dbReference type="KEGG" id="pnl:PNK_1618"/>
<dbReference type="AlphaFoldDB" id="A0A0U5K544"/>
<gene>
    <name evidence="1" type="ORF">PNK_1618</name>
</gene>
<dbReference type="EMBL" id="LN879502">
    <property type="protein sequence ID" value="CUI17227.1"/>
    <property type="molecule type" value="Genomic_DNA"/>
</dbReference>
<proteinExistence type="predicted"/>
<dbReference type="Proteomes" id="UP000069902">
    <property type="component" value="Chromosome cPNK"/>
</dbReference>
<keyword evidence="2" id="KW-1185">Reference proteome</keyword>
<protein>
    <submittedName>
        <fullName evidence="1">Uncharacterized protein</fullName>
    </submittedName>
</protein>
<evidence type="ECO:0000313" key="1">
    <source>
        <dbReference type="EMBL" id="CUI17227.1"/>
    </source>
</evidence>